<keyword evidence="6" id="KW-0486">Methionine biosynthesis</keyword>
<dbReference type="EC" id="2.3.1.31" evidence="6"/>
<evidence type="ECO:0000256" key="6">
    <source>
        <dbReference type="HAMAP-Rule" id="MF_00295"/>
    </source>
</evidence>
<comment type="catalytic activity">
    <reaction evidence="6">
        <text>L-homoserine + acetyl-CoA = O-acetyl-L-homoserine + CoA</text>
        <dbReference type="Rhea" id="RHEA:13701"/>
        <dbReference type="ChEBI" id="CHEBI:57287"/>
        <dbReference type="ChEBI" id="CHEBI:57288"/>
        <dbReference type="ChEBI" id="CHEBI:57476"/>
        <dbReference type="ChEBI" id="CHEBI:57716"/>
        <dbReference type="EC" id="2.3.1.31"/>
    </reaction>
</comment>
<feature type="binding site" evidence="6">
    <location>
        <position position="192"/>
    </location>
    <ligand>
        <name>substrate</name>
    </ligand>
</feature>
<dbReference type="HAMAP" id="MF_00295">
    <property type="entry name" value="MetA_acyltransf"/>
    <property type="match status" value="1"/>
</dbReference>
<feature type="site" description="Important for substrate specificity" evidence="6">
    <location>
        <position position="192"/>
    </location>
</feature>
<evidence type="ECO:0000256" key="2">
    <source>
        <dbReference type="ARBA" id="ARBA00022490"/>
    </source>
</evidence>
<dbReference type="PANTHER" id="PTHR20919">
    <property type="entry name" value="HOMOSERINE O-SUCCINYLTRANSFERASE"/>
    <property type="match status" value="1"/>
</dbReference>
<accession>S3BY86</accession>
<comment type="function">
    <text evidence="6">Transfers an acetyl group from acetyl-CoA to L-homoserine, forming acetyl-L-homoserine.</text>
</comment>
<dbReference type="GO" id="GO:0004414">
    <property type="term" value="F:homoserine O-acetyltransferase activity"/>
    <property type="evidence" value="ECO:0007669"/>
    <property type="project" value="UniProtKB-EC"/>
</dbReference>
<feature type="active site" evidence="6">
    <location>
        <position position="237"/>
    </location>
</feature>
<keyword evidence="2 6" id="KW-0963">Cytoplasm</keyword>
<dbReference type="InterPro" id="IPR005697">
    <property type="entry name" value="HST_MetA"/>
</dbReference>
<evidence type="ECO:0000256" key="4">
    <source>
        <dbReference type="ARBA" id="ARBA00022679"/>
    </source>
</evidence>
<comment type="pathway">
    <text evidence="6">Amino-acid biosynthesis; L-methionine biosynthesis via de novo pathway; O-acetyl-L-homoserine from L-homoserine: step 1/1.</text>
</comment>
<dbReference type="GO" id="GO:0005737">
    <property type="term" value="C:cytoplasm"/>
    <property type="evidence" value="ECO:0007669"/>
    <property type="project" value="UniProtKB-SubCell"/>
</dbReference>
<sequence length="312" mass="36034">MPVILPNGLPANERLLDENIFVMSPDRARTQDIRPLRILALNLMPTKITTETQIARLLANSPLQVELTLLQTASHRGRHVSGDHLDAFYKTFDDIEDERFDGMIITGAPVEQLDFHEVNYWEELKGIFDWSLTHAYSTLHVCWGAFAALWHHYGIRKRPLAEKLFGIFEHEVLRPSNPLVRGFDDRFFVPHSRHTGLNLKDLAAVPALRLLASGRRTGPCLLSTENGRQIFVTGHPEYDLFTLDAEYRRDLEKGLEISVPENYYPSDDPAQRPINRWRSHAHLLYHNWLNYYVYQTTPYDLEELSPLAGEPR</sequence>
<comment type="subcellular location">
    <subcellularLocation>
        <location evidence="1 6">Cytoplasm</location>
    </subcellularLocation>
</comment>
<evidence type="ECO:0000256" key="1">
    <source>
        <dbReference type="ARBA" id="ARBA00004496"/>
    </source>
</evidence>
<dbReference type="GO" id="GO:0008899">
    <property type="term" value="F:homoserine O-succinyltransferase activity"/>
    <property type="evidence" value="ECO:0007669"/>
    <property type="project" value="UniProtKB-UniRule"/>
</dbReference>
<comment type="caution">
    <text evidence="6">Lacks conserved residue(s) required for the propagation of feature annotation.</text>
</comment>
<evidence type="ECO:0000313" key="8">
    <source>
        <dbReference type="EMBL" id="EPD99027.1"/>
    </source>
</evidence>
<evidence type="ECO:0000313" key="9">
    <source>
        <dbReference type="Proteomes" id="UP000014400"/>
    </source>
</evidence>
<dbReference type="CDD" id="cd03131">
    <property type="entry name" value="GATase1_HTS"/>
    <property type="match status" value="1"/>
</dbReference>
<organism evidence="8 9">
    <name type="scientific">Sutterella wadsworthensis HGA0223</name>
    <dbReference type="NCBI Taxonomy" id="1203554"/>
    <lineage>
        <taxon>Bacteria</taxon>
        <taxon>Pseudomonadati</taxon>
        <taxon>Pseudomonadota</taxon>
        <taxon>Betaproteobacteria</taxon>
        <taxon>Burkholderiales</taxon>
        <taxon>Sutterellaceae</taxon>
        <taxon>Sutterella</taxon>
    </lineage>
</organism>
<name>S3BY86_9BURK</name>
<dbReference type="InterPro" id="IPR029062">
    <property type="entry name" value="Class_I_gatase-like"/>
</dbReference>
<dbReference type="Proteomes" id="UP000014400">
    <property type="component" value="Unassembled WGS sequence"/>
</dbReference>
<feature type="active site" description="Proton acceptor" evidence="6">
    <location>
        <position position="235"/>
    </location>
</feature>
<dbReference type="NCBIfam" id="TIGR01001">
    <property type="entry name" value="metA"/>
    <property type="match status" value="1"/>
</dbReference>
<dbReference type="AlphaFoldDB" id="S3BY86"/>
<reference evidence="8 9" key="1">
    <citation type="submission" date="2013-04" db="EMBL/GenBank/DDBJ databases">
        <title>The Genome Sequence of Sutterella wadsworthensis HGA0223.</title>
        <authorList>
            <consortium name="The Broad Institute Genomics Platform"/>
            <person name="Earl A."/>
            <person name="Ward D."/>
            <person name="Feldgarden M."/>
            <person name="Gevers D."/>
            <person name="Schmidt T.M."/>
            <person name="Dover J."/>
            <person name="Dai D."/>
            <person name="Walker B."/>
            <person name="Young S."/>
            <person name="Zeng Q."/>
            <person name="Gargeya S."/>
            <person name="Fitzgerald M."/>
            <person name="Haas B."/>
            <person name="Abouelleil A."/>
            <person name="Allen A.W."/>
            <person name="Alvarado L."/>
            <person name="Arachchi H.M."/>
            <person name="Berlin A.M."/>
            <person name="Chapman S.B."/>
            <person name="Gainer-Dewar J."/>
            <person name="Goldberg J."/>
            <person name="Griggs A."/>
            <person name="Gujja S."/>
            <person name="Hansen M."/>
            <person name="Howarth C."/>
            <person name="Imamovic A."/>
            <person name="Ireland A."/>
            <person name="Larimer J."/>
            <person name="McCowan C."/>
            <person name="Murphy C."/>
            <person name="Pearson M."/>
            <person name="Poon T.W."/>
            <person name="Priest M."/>
            <person name="Roberts A."/>
            <person name="Saif S."/>
            <person name="Shea T."/>
            <person name="Sisk P."/>
            <person name="Sykes S."/>
            <person name="Wortman J."/>
            <person name="Nusbaum C."/>
            <person name="Birren B."/>
        </authorList>
    </citation>
    <scope>NUCLEOTIDE SEQUENCE [LARGE SCALE GENOMIC DNA]</scope>
    <source>
        <strain evidence="8 9">HGA0223</strain>
    </source>
</reference>
<evidence type="ECO:0000256" key="7">
    <source>
        <dbReference type="PIRSR" id="PIRSR000450-1"/>
    </source>
</evidence>
<dbReference type="InterPro" id="IPR033752">
    <property type="entry name" value="MetA_family"/>
</dbReference>
<feature type="binding site" evidence="6">
    <location>
        <position position="163"/>
    </location>
    <ligand>
        <name>substrate</name>
    </ligand>
</feature>
<dbReference type="PANTHER" id="PTHR20919:SF0">
    <property type="entry name" value="HOMOSERINE O-SUCCINYLTRANSFERASE"/>
    <property type="match status" value="1"/>
</dbReference>
<dbReference type="GO" id="GO:0019281">
    <property type="term" value="P:L-methionine biosynthetic process from homoserine via O-succinyl-L-homoserine and cystathionine"/>
    <property type="evidence" value="ECO:0007669"/>
    <property type="project" value="InterPro"/>
</dbReference>
<gene>
    <name evidence="6" type="primary">metAA</name>
    <name evidence="8" type="ORF">HMPREF1476_01298</name>
</gene>
<dbReference type="FunFam" id="3.40.50.880:FF:000004">
    <property type="entry name" value="Homoserine O-succinyltransferase"/>
    <property type="match status" value="1"/>
</dbReference>
<comment type="similarity">
    <text evidence="6">Belongs to the MetA family.</text>
</comment>
<comment type="caution">
    <text evidence="8">The sequence shown here is derived from an EMBL/GenBank/DDBJ whole genome shotgun (WGS) entry which is preliminary data.</text>
</comment>
<keyword evidence="5 6" id="KW-0012">Acyltransferase</keyword>
<evidence type="ECO:0000256" key="3">
    <source>
        <dbReference type="ARBA" id="ARBA00022605"/>
    </source>
</evidence>
<dbReference type="STRING" id="1203554.HMPREF1476_01298"/>
<dbReference type="eggNOG" id="COG1897">
    <property type="taxonomic scope" value="Bacteria"/>
</dbReference>
<dbReference type="Gene3D" id="3.40.50.880">
    <property type="match status" value="1"/>
</dbReference>
<dbReference type="UniPathway" id="UPA00051">
    <property type="reaction ID" value="UER00074"/>
</dbReference>
<feature type="binding site" evidence="6">
    <location>
        <position position="249"/>
    </location>
    <ligand>
        <name>substrate</name>
    </ligand>
</feature>
<keyword evidence="9" id="KW-1185">Reference proteome</keyword>
<dbReference type="EMBL" id="ATCF01000018">
    <property type="protein sequence ID" value="EPD99027.1"/>
    <property type="molecule type" value="Genomic_DNA"/>
</dbReference>
<dbReference type="Pfam" id="PF04204">
    <property type="entry name" value="HTS"/>
    <property type="match status" value="1"/>
</dbReference>
<proteinExistence type="inferred from homology"/>
<keyword evidence="4 6" id="KW-0808">Transferase</keyword>
<keyword evidence="3 6" id="KW-0028">Amino-acid biosynthesis</keyword>
<dbReference type="RefSeq" id="WP_016474539.1">
    <property type="nucleotide sequence ID" value="NZ_KE150480.1"/>
</dbReference>
<evidence type="ECO:0000256" key="5">
    <source>
        <dbReference type="ARBA" id="ARBA00023315"/>
    </source>
</evidence>
<feature type="active site" description="Acyl-thioester intermediate" evidence="6 7">
    <location>
        <position position="142"/>
    </location>
</feature>
<dbReference type="HOGENOM" id="CLU_057851_0_1_4"/>
<feature type="site" description="Important for acyl-CoA specificity" evidence="6">
    <location>
        <position position="111"/>
    </location>
</feature>
<dbReference type="SUPFAM" id="SSF52317">
    <property type="entry name" value="Class I glutamine amidotransferase-like"/>
    <property type="match status" value="1"/>
</dbReference>
<dbReference type="PATRIC" id="fig|1203554.3.peg.1357"/>
<dbReference type="PIRSF" id="PIRSF000450">
    <property type="entry name" value="H_ser_succinyltr"/>
    <property type="match status" value="1"/>
</dbReference>
<protein>
    <recommendedName>
        <fullName evidence="6">Homoserine O-acetyltransferase</fullName>
        <shortName evidence="6">HAT</shortName>
        <ecNumber evidence="6">2.3.1.31</ecNumber>
    </recommendedName>
    <alternativeName>
        <fullName evidence="6">Homoserine transacetylase</fullName>
        <shortName evidence="6">HTA</shortName>
    </alternativeName>
</protein>